<evidence type="ECO:0000256" key="6">
    <source>
        <dbReference type="ARBA" id="ARBA00022527"/>
    </source>
</evidence>
<keyword evidence="7" id="KW-0808">Transferase</keyword>
<sequence length="369" mass="41898">MYRASSRHDSIRYEHGVMGSRQPPDGVKSPPPEHVWRLLTVWWDDFLEALRGYRPGRHHPIHLQEELCDGWYRVIHKLGYGGHSTILVADDGEDGSPYLRLSASLGGDHMRDIPAAQRLCFPREHFVSDSCNGRHLCLVYPVLGPTVDFRIKFDREEGKNEFQDVAQQIVETLALLHSRKICHGDFRPSNILLGLESLDGLEVEEVFARLGKPCTSKFTIQPSRSWKPLESTPHAPKYLVLPVDFSRADKDLVNDPSVHVIDSGESFDVSQPPPARFGIPIDYAAPEVVFDKSGATAMDLWALGCTLYSIRLGQQLFNGEKCEHPRYQLISEDEAVDLADLLEGLLRYEPEERLSAQEVLKHPRFHTRY</sequence>
<comment type="caution">
    <text evidence="17">The sequence shown here is derived from an EMBL/GenBank/DDBJ whole genome shotgun (WGS) entry which is preliminary data.</text>
</comment>
<dbReference type="PROSITE" id="PS50011">
    <property type="entry name" value="PROTEIN_KINASE_DOM"/>
    <property type="match status" value="1"/>
</dbReference>
<dbReference type="PANTHER" id="PTHR24058">
    <property type="entry name" value="DUAL SPECIFICITY PROTEIN KINASE"/>
    <property type="match status" value="1"/>
</dbReference>
<dbReference type="InterPro" id="IPR000719">
    <property type="entry name" value="Prot_kinase_dom"/>
</dbReference>
<dbReference type="EC" id="2.7.11.1" evidence="3"/>
<evidence type="ECO:0000259" key="16">
    <source>
        <dbReference type="PROSITE" id="PS50011"/>
    </source>
</evidence>
<reference evidence="17 18" key="1">
    <citation type="journal article" date="2020" name="Phytopathology">
        <title>Genome Sequence Resources of Colletotrichum truncatum, C. plurivorum, C. musicola, and C. sojae: Four Species Pathogenic to Soybean (Glycine max).</title>
        <authorList>
            <person name="Rogerio F."/>
            <person name="Boufleur T.R."/>
            <person name="Ciampi-Guillardi M."/>
            <person name="Sukno S.A."/>
            <person name="Thon M.R."/>
            <person name="Massola Junior N.S."/>
            <person name="Baroncelli R."/>
        </authorList>
    </citation>
    <scope>NUCLEOTIDE SEQUENCE [LARGE SCALE GENOMIC DNA]</scope>
    <source>
        <strain evidence="17 18">LFN0009</strain>
    </source>
</reference>
<comment type="catalytic activity">
    <reaction evidence="13">
        <text>L-threonyl-[protein] + ATP = O-phospho-L-threonyl-[protein] + ADP + H(+)</text>
        <dbReference type="Rhea" id="RHEA:46608"/>
        <dbReference type="Rhea" id="RHEA-COMP:11060"/>
        <dbReference type="Rhea" id="RHEA-COMP:11605"/>
        <dbReference type="ChEBI" id="CHEBI:15378"/>
        <dbReference type="ChEBI" id="CHEBI:30013"/>
        <dbReference type="ChEBI" id="CHEBI:30616"/>
        <dbReference type="ChEBI" id="CHEBI:61977"/>
        <dbReference type="ChEBI" id="CHEBI:456216"/>
        <dbReference type="EC" id="2.7.11.1"/>
    </reaction>
</comment>
<evidence type="ECO:0000256" key="1">
    <source>
        <dbReference type="ARBA" id="ARBA00003747"/>
    </source>
</evidence>
<evidence type="ECO:0000256" key="3">
    <source>
        <dbReference type="ARBA" id="ARBA00012513"/>
    </source>
</evidence>
<feature type="region of interest" description="Disordered" evidence="15">
    <location>
        <begin position="1"/>
        <end position="30"/>
    </location>
</feature>
<evidence type="ECO:0000256" key="2">
    <source>
        <dbReference type="ARBA" id="ARBA00011534"/>
    </source>
</evidence>
<gene>
    <name evidence="17" type="ORF">CSOJ01_12000</name>
</gene>
<name>A0A8H6IVY1_9PEZI</name>
<keyword evidence="9 17" id="KW-0418">Kinase</keyword>
<feature type="compositionally biased region" description="Basic and acidic residues" evidence="15">
    <location>
        <begin position="1"/>
        <end position="15"/>
    </location>
</feature>
<feature type="domain" description="Protein kinase" evidence="16">
    <location>
        <begin position="72"/>
        <end position="365"/>
    </location>
</feature>
<evidence type="ECO:0000313" key="18">
    <source>
        <dbReference type="Proteomes" id="UP000652219"/>
    </source>
</evidence>
<dbReference type="Proteomes" id="UP000652219">
    <property type="component" value="Unassembled WGS sequence"/>
</dbReference>
<dbReference type="InterPro" id="IPR011009">
    <property type="entry name" value="Kinase-like_dom_sf"/>
</dbReference>
<dbReference type="EMBL" id="WIGN01000295">
    <property type="protein sequence ID" value="KAF6801101.1"/>
    <property type="molecule type" value="Genomic_DNA"/>
</dbReference>
<evidence type="ECO:0000256" key="7">
    <source>
        <dbReference type="ARBA" id="ARBA00022679"/>
    </source>
</evidence>
<dbReference type="AlphaFoldDB" id="A0A8H6IVY1"/>
<dbReference type="GO" id="GO:0004674">
    <property type="term" value="F:protein serine/threonine kinase activity"/>
    <property type="evidence" value="ECO:0007669"/>
    <property type="project" value="UniProtKB-KW"/>
</dbReference>
<evidence type="ECO:0000313" key="17">
    <source>
        <dbReference type="EMBL" id="KAF6801101.1"/>
    </source>
</evidence>
<comment type="subunit">
    <text evidence="2">Component of the EKC/KEOPS complex composed of at least BUD32, CGI121, GON7, KAE1 and PCC1; the whole complex dimerizes.</text>
</comment>
<evidence type="ECO:0000256" key="8">
    <source>
        <dbReference type="ARBA" id="ARBA00022741"/>
    </source>
</evidence>
<accession>A0A8H6IVY1</accession>
<evidence type="ECO:0000256" key="15">
    <source>
        <dbReference type="SAM" id="MobiDB-lite"/>
    </source>
</evidence>
<dbReference type="Gene3D" id="1.10.510.10">
    <property type="entry name" value="Transferase(Phosphotransferase) domain 1"/>
    <property type="match status" value="1"/>
</dbReference>
<dbReference type="Pfam" id="PF00069">
    <property type="entry name" value="Pkinase"/>
    <property type="match status" value="1"/>
</dbReference>
<dbReference type="InterPro" id="IPR050494">
    <property type="entry name" value="Ser_Thr_dual-spec_kinase"/>
</dbReference>
<evidence type="ECO:0000256" key="11">
    <source>
        <dbReference type="ARBA" id="ARBA00030980"/>
    </source>
</evidence>
<evidence type="ECO:0000256" key="4">
    <source>
        <dbReference type="ARBA" id="ARBA00013948"/>
    </source>
</evidence>
<evidence type="ECO:0000256" key="14">
    <source>
        <dbReference type="ARBA" id="ARBA00048679"/>
    </source>
</evidence>
<dbReference type="Gene3D" id="3.30.200.20">
    <property type="entry name" value="Phosphorylase Kinase, domain 1"/>
    <property type="match status" value="1"/>
</dbReference>
<keyword evidence="8" id="KW-0547">Nucleotide-binding</keyword>
<dbReference type="SUPFAM" id="SSF56112">
    <property type="entry name" value="Protein kinase-like (PK-like)"/>
    <property type="match status" value="1"/>
</dbReference>
<dbReference type="SMART" id="SM00220">
    <property type="entry name" value="S_TKc"/>
    <property type="match status" value="1"/>
</dbReference>
<evidence type="ECO:0000256" key="13">
    <source>
        <dbReference type="ARBA" id="ARBA00047899"/>
    </source>
</evidence>
<proteinExistence type="predicted"/>
<evidence type="ECO:0000256" key="10">
    <source>
        <dbReference type="ARBA" id="ARBA00022840"/>
    </source>
</evidence>
<dbReference type="GO" id="GO:0005524">
    <property type="term" value="F:ATP binding"/>
    <property type="evidence" value="ECO:0007669"/>
    <property type="project" value="UniProtKB-KW"/>
</dbReference>
<dbReference type="PROSITE" id="PS00109">
    <property type="entry name" value="PROTEIN_KINASE_TYR"/>
    <property type="match status" value="1"/>
</dbReference>
<evidence type="ECO:0000256" key="9">
    <source>
        <dbReference type="ARBA" id="ARBA00022777"/>
    </source>
</evidence>
<organism evidence="17 18">
    <name type="scientific">Colletotrichum sojae</name>
    <dbReference type="NCBI Taxonomy" id="2175907"/>
    <lineage>
        <taxon>Eukaryota</taxon>
        <taxon>Fungi</taxon>
        <taxon>Dikarya</taxon>
        <taxon>Ascomycota</taxon>
        <taxon>Pezizomycotina</taxon>
        <taxon>Sordariomycetes</taxon>
        <taxon>Hypocreomycetidae</taxon>
        <taxon>Glomerellales</taxon>
        <taxon>Glomerellaceae</taxon>
        <taxon>Colletotrichum</taxon>
        <taxon>Colletotrichum orchidearum species complex</taxon>
    </lineage>
</organism>
<comment type="function">
    <text evidence="1">Component of the EKC/KEOPS complex that is required for the formation of a threonylcarbamoyl group on adenosine at position 37 (t(6)A37) in tRNAs that read codons beginning with adenine. The complex is probably involved in the transfer of the threonylcarbamoyl moiety of threonylcarbamoyl-AMP (TC-AMP) to the N6 group of A37. BUD32 has ATPase activity in the context of the EKC/KEOPS complex and likely plays a supporting role to the catalytic subunit KAE1. The EKC/KEOPS complex also promotes both telomere uncapping and telomere elongation. The complex is required for efficient recruitment of transcriptional coactivators.</text>
</comment>
<keyword evidence="10" id="KW-0067">ATP-binding</keyword>
<comment type="catalytic activity">
    <reaction evidence="14">
        <text>L-seryl-[protein] + ATP = O-phospho-L-seryl-[protein] + ADP + H(+)</text>
        <dbReference type="Rhea" id="RHEA:17989"/>
        <dbReference type="Rhea" id="RHEA-COMP:9863"/>
        <dbReference type="Rhea" id="RHEA-COMP:11604"/>
        <dbReference type="ChEBI" id="CHEBI:15378"/>
        <dbReference type="ChEBI" id="CHEBI:29999"/>
        <dbReference type="ChEBI" id="CHEBI:30616"/>
        <dbReference type="ChEBI" id="CHEBI:83421"/>
        <dbReference type="ChEBI" id="CHEBI:456216"/>
        <dbReference type="EC" id="2.7.11.1"/>
    </reaction>
</comment>
<protein>
    <recommendedName>
        <fullName evidence="5">EKC/KEOPS complex subunit BUD32</fullName>
        <ecNumber evidence="3">2.7.11.1</ecNumber>
    </recommendedName>
    <alternativeName>
        <fullName evidence="11 12">Atypical Serine/threonine protein kinase BUD32</fullName>
    </alternativeName>
    <alternativeName>
        <fullName evidence="4">EKC/KEOPS complex subunit bud32</fullName>
    </alternativeName>
</protein>
<dbReference type="InterPro" id="IPR008266">
    <property type="entry name" value="Tyr_kinase_AS"/>
</dbReference>
<keyword evidence="6" id="KW-0723">Serine/threonine-protein kinase</keyword>
<evidence type="ECO:0000256" key="5">
    <source>
        <dbReference type="ARBA" id="ARBA00019973"/>
    </source>
</evidence>
<keyword evidence="18" id="KW-1185">Reference proteome</keyword>
<evidence type="ECO:0000256" key="12">
    <source>
        <dbReference type="ARBA" id="ARBA00033194"/>
    </source>
</evidence>